<dbReference type="Pfam" id="PF00226">
    <property type="entry name" value="DnaJ"/>
    <property type="match status" value="1"/>
</dbReference>
<feature type="region of interest" description="Disordered" evidence="3">
    <location>
        <begin position="63"/>
        <end position="109"/>
    </location>
</feature>
<dbReference type="PROSITE" id="PS50076">
    <property type="entry name" value="DNAJ_2"/>
    <property type="match status" value="1"/>
</dbReference>
<name>A0A1I6L2X0_9FIRM</name>
<gene>
    <name evidence="5" type="ORF">SAMN05661086_03013</name>
</gene>
<dbReference type="OrthoDB" id="9779889at2"/>
<dbReference type="Proteomes" id="UP000199659">
    <property type="component" value="Unassembled WGS sequence"/>
</dbReference>
<dbReference type="EMBL" id="FOYZ01000012">
    <property type="protein sequence ID" value="SFR97580.1"/>
    <property type="molecule type" value="Genomic_DNA"/>
</dbReference>
<reference evidence="5 6" key="1">
    <citation type="submission" date="2016-10" db="EMBL/GenBank/DDBJ databases">
        <authorList>
            <person name="de Groot N.N."/>
        </authorList>
    </citation>
    <scope>NUCLEOTIDE SEQUENCE [LARGE SCALE GENOMIC DNA]</scope>
    <source>
        <strain evidence="5 6">743A</strain>
    </source>
</reference>
<dbReference type="GO" id="GO:0006260">
    <property type="term" value="P:DNA replication"/>
    <property type="evidence" value="ECO:0007669"/>
    <property type="project" value="UniProtKB-KW"/>
</dbReference>
<dbReference type="InterPro" id="IPR051938">
    <property type="entry name" value="Apopto_cytoskel_mod"/>
</dbReference>
<accession>A0A1I6L2X0</accession>
<evidence type="ECO:0000313" key="5">
    <source>
        <dbReference type="EMBL" id="SFR97580.1"/>
    </source>
</evidence>
<dbReference type="STRING" id="37658.SAMN05661086_03013"/>
<dbReference type="AlphaFoldDB" id="A0A1I6L2X0"/>
<evidence type="ECO:0000313" key="6">
    <source>
        <dbReference type="Proteomes" id="UP000199659"/>
    </source>
</evidence>
<sequence length="123" mass="13936">MKSFNPYEVLNVKQGATKDEIRKAYRALARKYHPDSNPGDKVAEEKFKQISEAYDILSDDVKKADYDREQRQTSSAGTGRGTAGGVKKQPAQRRTGSQGTKVDMGEEFKKSQQQFNDFFGFKF</sequence>
<dbReference type="Gene3D" id="1.10.287.110">
    <property type="entry name" value="DnaJ domain"/>
    <property type="match status" value="1"/>
</dbReference>
<dbReference type="SUPFAM" id="SSF46565">
    <property type="entry name" value="Chaperone J-domain"/>
    <property type="match status" value="1"/>
</dbReference>
<dbReference type="InterPro" id="IPR018253">
    <property type="entry name" value="DnaJ_domain_CS"/>
</dbReference>
<evidence type="ECO:0000259" key="4">
    <source>
        <dbReference type="PROSITE" id="PS50076"/>
    </source>
</evidence>
<dbReference type="RefSeq" id="WP_092562468.1">
    <property type="nucleotide sequence ID" value="NZ_FOYZ01000012.1"/>
</dbReference>
<keyword evidence="6" id="KW-1185">Reference proteome</keyword>
<feature type="domain" description="J" evidence="4">
    <location>
        <begin position="5"/>
        <end position="70"/>
    </location>
</feature>
<dbReference type="PRINTS" id="PR00625">
    <property type="entry name" value="JDOMAIN"/>
</dbReference>
<protein>
    <submittedName>
        <fullName evidence="5">DnaJ domain-containing protein</fullName>
    </submittedName>
</protein>
<organism evidence="5 6">
    <name type="scientific">Anaeromicropila populeti</name>
    <dbReference type="NCBI Taxonomy" id="37658"/>
    <lineage>
        <taxon>Bacteria</taxon>
        <taxon>Bacillati</taxon>
        <taxon>Bacillota</taxon>
        <taxon>Clostridia</taxon>
        <taxon>Lachnospirales</taxon>
        <taxon>Lachnospiraceae</taxon>
        <taxon>Anaeromicropila</taxon>
    </lineage>
</organism>
<evidence type="ECO:0000256" key="1">
    <source>
        <dbReference type="ARBA" id="ARBA00022705"/>
    </source>
</evidence>
<dbReference type="PROSITE" id="PS00636">
    <property type="entry name" value="DNAJ_1"/>
    <property type="match status" value="1"/>
</dbReference>
<dbReference type="InterPro" id="IPR001623">
    <property type="entry name" value="DnaJ_domain"/>
</dbReference>
<keyword evidence="1" id="KW-0235">DNA replication</keyword>
<evidence type="ECO:0000256" key="3">
    <source>
        <dbReference type="SAM" id="MobiDB-lite"/>
    </source>
</evidence>
<evidence type="ECO:0000256" key="2">
    <source>
        <dbReference type="ARBA" id="ARBA00023186"/>
    </source>
</evidence>
<keyword evidence="2" id="KW-0143">Chaperone</keyword>
<proteinExistence type="predicted"/>
<dbReference type="InterPro" id="IPR036869">
    <property type="entry name" value="J_dom_sf"/>
</dbReference>
<dbReference type="SMART" id="SM00271">
    <property type="entry name" value="DnaJ"/>
    <property type="match status" value="1"/>
</dbReference>
<dbReference type="PANTHER" id="PTHR44145:SF3">
    <property type="entry name" value="DNAJ HOMOLOG SUBFAMILY A MEMBER 3, MITOCHONDRIAL"/>
    <property type="match status" value="1"/>
</dbReference>
<dbReference type="CDD" id="cd06257">
    <property type="entry name" value="DnaJ"/>
    <property type="match status" value="1"/>
</dbReference>
<dbReference type="PANTHER" id="PTHR44145">
    <property type="entry name" value="DNAJ HOMOLOG SUBFAMILY A MEMBER 3, MITOCHONDRIAL"/>
    <property type="match status" value="1"/>
</dbReference>